<keyword evidence="8" id="KW-0492">Microsome</keyword>
<keyword evidence="14" id="KW-1133">Transmembrane helix</keyword>
<dbReference type="PANTHER" id="PTHR24292">
    <property type="entry name" value="CYTOCHROME P450"/>
    <property type="match status" value="1"/>
</dbReference>
<feature type="transmembrane region" description="Helical" evidence="14">
    <location>
        <begin position="20"/>
        <end position="40"/>
    </location>
</feature>
<evidence type="ECO:0000313" key="15">
    <source>
        <dbReference type="EMBL" id="CAH1395598.1"/>
    </source>
</evidence>
<keyword evidence="9 13" id="KW-0560">Oxidoreductase</keyword>
<dbReference type="Proteomes" id="UP001152798">
    <property type="component" value="Chromosome 3"/>
</dbReference>
<evidence type="ECO:0000256" key="9">
    <source>
        <dbReference type="ARBA" id="ARBA00023002"/>
    </source>
</evidence>
<gene>
    <name evidence="15" type="ORF">NEZAVI_LOCUS5846</name>
</gene>
<keyword evidence="5 13" id="KW-0349">Heme</keyword>
<dbReference type="PRINTS" id="PR00385">
    <property type="entry name" value="P450"/>
</dbReference>
<dbReference type="Pfam" id="PF00067">
    <property type="entry name" value="p450"/>
    <property type="match status" value="1"/>
</dbReference>
<evidence type="ECO:0000256" key="3">
    <source>
        <dbReference type="ARBA" id="ARBA00004406"/>
    </source>
</evidence>
<dbReference type="AlphaFoldDB" id="A0A9P0H548"/>
<evidence type="ECO:0000256" key="14">
    <source>
        <dbReference type="SAM" id="Phobius"/>
    </source>
</evidence>
<evidence type="ECO:0000256" key="4">
    <source>
        <dbReference type="ARBA" id="ARBA00010617"/>
    </source>
</evidence>
<dbReference type="PRINTS" id="PR00359">
    <property type="entry name" value="BP450"/>
</dbReference>
<keyword evidence="14" id="KW-0812">Transmembrane</keyword>
<comment type="similarity">
    <text evidence="4 13">Belongs to the cytochrome P450 family.</text>
</comment>
<name>A0A9P0H548_NEZVI</name>
<dbReference type="Gene3D" id="1.10.630.10">
    <property type="entry name" value="Cytochrome P450"/>
    <property type="match status" value="1"/>
</dbReference>
<accession>A0A9P0H548</accession>
<reference evidence="15" key="1">
    <citation type="submission" date="2022-01" db="EMBL/GenBank/DDBJ databases">
        <authorList>
            <person name="King R."/>
        </authorList>
    </citation>
    <scope>NUCLEOTIDE SEQUENCE</scope>
</reference>
<dbReference type="GO" id="GO:0016705">
    <property type="term" value="F:oxidoreductase activity, acting on paired donors, with incorporation or reduction of molecular oxygen"/>
    <property type="evidence" value="ECO:0007669"/>
    <property type="project" value="InterPro"/>
</dbReference>
<dbReference type="InterPro" id="IPR050476">
    <property type="entry name" value="Insect_CytP450_Detox"/>
</dbReference>
<dbReference type="InterPro" id="IPR036396">
    <property type="entry name" value="Cyt_P450_sf"/>
</dbReference>
<keyword evidence="16" id="KW-1185">Reference proteome</keyword>
<evidence type="ECO:0000256" key="1">
    <source>
        <dbReference type="ARBA" id="ARBA00001971"/>
    </source>
</evidence>
<evidence type="ECO:0000256" key="7">
    <source>
        <dbReference type="ARBA" id="ARBA00022824"/>
    </source>
</evidence>
<keyword evidence="10 13" id="KW-0408">Iron</keyword>
<feature type="transmembrane region" description="Helical" evidence="14">
    <location>
        <begin position="46"/>
        <end position="66"/>
    </location>
</feature>
<dbReference type="GO" id="GO:0005789">
    <property type="term" value="C:endoplasmic reticulum membrane"/>
    <property type="evidence" value="ECO:0007669"/>
    <property type="project" value="UniProtKB-SubCell"/>
</dbReference>
<evidence type="ECO:0000256" key="8">
    <source>
        <dbReference type="ARBA" id="ARBA00022848"/>
    </source>
</evidence>
<keyword evidence="11 13" id="KW-0503">Monooxygenase</keyword>
<evidence type="ECO:0000256" key="13">
    <source>
        <dbReference type="RuleBase" id="RU000461"/>
    </source>
</evidence>
<dbReference type="SUPFAM" id="SSF48264">
    <property type="entry name" value="Cytochrome P450"/>
    <property type="match status" value="1"/>
</dbReference>
<dbReference type="GO" id="GO:0004497">
    <property type="term" value="F:monooxygenase activity"/>
    <property type="evidence" value="ECO:0007669"/>
    <property type="project" value="UniProtKB-KW"/>
</dbReference>
<keyword evidence="7" id="KW-0256">Endoplasmic reticulum</keyword>
<feature type="transmembrane region" description="Helical" evidence="14">
    <location>
        <begin position="339"/>
        <end position="359"/>
    </location>
</feature>
<evidence type="ECO:0000256" key="6">
    <source>
        <dbReference type="ARBA" id="ARBA00022723"/>
    </source>
</evidence>
<organism evidence="15 16">
    <name type="scientific">Nezara viridula</name>
    <name type="common">Southern green stink bug</name>
    <name type="synonym">Cimex viridulus</name>
    <dbReference type="NCBI Taxonomy" id="85310"/>
    <lineage>
        <taxon>Eukaryota</taxon>
        <taxon>Metazoa</taxon>
        <taxon>Ecdysozoa</taxon>
        <taxon>Arthropoda</taxon>
        <taxon>Hexapoda</taxon>
        <taxon>Insecta</taxon>
        <taxon>Pterygota</taxon>
        <taxon>Neoptera</taxon>
        <taxon>Paraneoptera</taxon>
        <taxon>Hemiptera</taxon>
        <taxon>Heteroptera</taxon>
        <taxon>Panheteroptera</taxon>
        <taxon>Pentatomomorpha</taxon>
        <taxon>Pentatomoidea</taxon>
        <taxon>Pentatomidae</taxon>
        <taxon>Pentatominae</taxon>
        <taxon>Nezara</taxon>
    </lineage>
</organism>
<keyword evidence="12 14" id="KW-0472">Membrane</keyword>
<protein>
    <recommendedName>
        <fullName evidence="17">Cytochrome P450</fullName>
    </recommendedName>
</protein>
<evidence type="ECO:0000256" key="10">
    <source>
        <dbReference type="ARBA" id="ARBA00023004"/>
    </source>
</evidence>
<dbReference type="OrthoDB" id="2789670at2759"/>
<dbReference type="GO" id="GO:0005506">
    <property type="term" value="F:iron ion binding"/>
    <property type="evidence" value="ECO:0007669"/>
    <property type="project" value="InterPro"/>
</dbReference>
<evidence type="ECO:0000313" key="16">
    <source>
        <dbReference type="Proteomes" id="UP001152798"/>
    </source>
</evidence>
<keyword evidence="6 13" id="KW-0479">Metal-binding</keyword>
<evidence type="ECO:0000256" key="11">
    <source>
        <dbReference type="ARBA" id="ARBA00023033"/>
    </source>
</evidence>
<comment type="cofactor">
    <cofactor evidence="1">
        <name>heme</name>
        <dbReference type="ChEBI" id="CHEBI:30413"/>
    </cofactor>
</comment>
<dbReference type="PROSITE" id="PS00086">
    <property type="entry name" value="CYTOCHROME_P450"/>
    <property type="match status" value="1"/>
</dbReference>
<dbReference type="PANTHER" id="PTHR24292:SF104">
    <property type="entry name" value="CYTOCHROME P450 308A1-RELATED"/>
    <property type="match status" value="1"/>
</dbReference>
<dbReference type="GO" id="GO:0020037">
    <property type="term" value="F:heme binding"/>
    <property type="evidence" value="ECO:0007669"/>
    <property type="project" value="InterPro"/>
</dbReference>
<comment type="subcellular location">
    <subcellularLocation>
        <location evidence="3">Endoplasmic reticulum membrane</location>
        <topology evidence="3">Peripheral membrane protein</topology>
    </subcellularLocation>
    <subcellularLocation>
        <location evidence="2">Microsome membrane</location>
        <topology evidence="2">Peripheral membrane protein</topology>
    </subcellularLocation>
</comment>
<dbReference type="InterPro" id="IPR017972">
    <property type="entry name" value="Cyt_P450_CS"/>
</dbReference>
<evidence type="ECO:0000256" key="12">
    <source>
        <dbReference type="ARBA" id="ARBA00023136"/>
    </source>
</evidence>
<dbReference type="InterPro" id="IPR002397">
    <property type="entry name" value="Cyt_P450_B"/>
</dbReference>
<dbReference type="EMBL" id="OV725079">
    <property type="protein sequence ID" value="CAH1395598.1"/>
    <property type="molecule type" value="Genomic_DNA"/>
</dbReference>
<evidence type="ECO:0000256" key="5">
    <source>
        <dbReference type="ARBA" id="ARBA00022617"/>
    </source>
</evidence>
<dbReference type="InterPro" id="IPR001128">
    <property type="entry name" value="Cyt_P450"/>
</dbReference>
<proteinExistence type="inferred from homology"/>
<evidence type="ECO:0000256" key="2">
    <source>
        <dbReference type="ARBA" id="ARBA00004174"/>
    </source>
</evidence>
<sequence length="493" mass="57995">MMSESITSMFFKSWEFIQDLIKSDSFGYTTIIISLLVSRMLLTSEFVAFTALWGLLYLCLNIYWAMNYWKIRGVKHFKPWPIVGNMARVLKLEYHLAYYYDEIYNAFPGERMVGMYEFMTPSLVLRDTELIEQVLVKDFSTYPDHGPFLMEPKSILFESVFAMSGIRWRAIRNRLLTTFTTGKMRVIFPQILAPCQSFVKGKPKCLNVEIINELAVKIFMTAMFGINILPTGEEELMINCKRIFEPKATRILQLIFLTYFPKLSNVLNLKFMPRDLDDYFRSLMNTILDQRENIDFERNDYTKVLVEMRKQEKMNIYNMRNDKVSQTFDMTNEIALSQAFMFFFAGLDTVSLLILHLAFEFSKSKYCQDKARQEVRSVLKKFNGYSWEAVREMKYLEQCILETLRLHPSLQFLVRITDKDTELGGVKIKKNTRIVIPIHSIQMDPKNFTDPNKFDPERFNVENQQNKFAHLPFSDGPRVCLGNHLKYISIKNT</sequence>
<evidence type="ECO:0008006" key="17">
    <source>
        <dbReference type="Google" id="ProtNLM"/>
    </source>
</evidence>